<evidence type="ECO:0000313" key="3">
    <source>
        <dbReference type="Proteomes" id="UP000295181"/>
    </source>
</evidence>
<dbReference type="Proteomes" id="UP000295181">
    <property type="component" value="Unassembled WGS sequence"/>
</dbReference>
<protein>
    <submittedName>
        <fullName evidence="2">Uncharacterized protein</fullName>
    </submittedName>
</protein>
<feature type="transmembrane region" description="Helical" evidence="1">
    <location>
        <begin position="104"/>
        <end position="123"/>
    </location>
</feature>
<accession>A0A4R5NUQ1</accession>
<proteinExistence type="predicted"/>
<sequence length="153" mass="17490">MTDTLKLADFFLCFFLISLWFGDFFAKQNVGKTSTYISELLKKDAKGLKLALANAPNLSAEARALTEKKVRVINRWYFLANKTGTMLAILALQQALVIYAKQNWGLVAIEISILVICGLILAADLRVNIVRNQLEKVLKPYEDRLWFEYRLRS</sequence>
<dbReference type="GeneID" id="72461208"/>
<organism evidence="2 3">
    <name type="scientific">Lentilactobacillus buchneri DSM 20057</name>
    <dbReference type="NCBI Taxonomy" id="1423728"/>
    <lineage>
        <taxon>Bacteria</taxon>
        <taxon>Bacillati</taxon>
        <taxon>Bacillota</taxon>
        <taxon>Bacilli</taxon>
        <taxon>Lactobacillales</taxon>
        <taxon>Lactobacillaceae</taxon>
        <taxon>Lentilactobacillus</taxon>
    </lineage>
</organism>
<keyword evidence="1" id="KW-0812">Transmembrane</keyword>
<keyword evidence="1" id="KW-0472">Membrane</keyword>
<feature type="transmembrane region" description="Helical" evidence="1">
    <location>
        <begin position="76"/>
        <end position="98"/>
    </location>
</feature>
<evidence type="ECO:0000313" key="2">
    <source>
        <dbReference type="EMBL" id="TDG80908.1"/>
    </source>
</evidence>
<evidence type="ECO:0000256" key="1">
    <source>
        <dbReference type="SAM" id="Phobius"/>
    </source>
</evidence>
<dbReference type="AlphaFoldDB" id="A0A4R5NUQ1"/>
<gene>
    <name evidence="2" type="ORF">C5L32_002299</name>
</gene>
<dbReference type="EMBL" id="PUFP01000012">
    <property type="protein sequence ID" value="TDG80908.1"/>
    <property type="molecule type" value="Genomic_DNA"/>
</dbReference>
<dbReference type="RefSeq" id="WP_013728986.1">
    <property type="nucleotide sequence ID" value="NZ_AZDM01000015.1"/>
</dbReference>
<comment type="caution">
    <text evidence="2">The sequence shown here is derived from an EMBL/GenBank/DDBJ whole genome shotgun (WGS) entry which is preliminary data.</text>
</comment>
<feature type="transmembrane region" description="Helical" evidence="1">
    <location>
        <begin position="6"/>
        <end position="26"/>
    </location>
</feature>
<keyword evidence="1" id="KW-1133">Transmembrane helix</keyword>
<reference evidence="2 3" key="1">
    <citation type="journal article" date="2019" name="Appl. Microbiol. Biotechnol.">
        <title>Uncovering carbohydrate metabolism through a genotype-phenotype association study of 56 lactic acid bacteria genomes.</title>
        <authorList>
            <person name="Buron-Moles G."/>
            <person name="Chailyan A."/>
            <person name="Dolejs I."/>
            <person name="Forster J."/>
            <person name="Miks M.H."/>
        </authorList>
    </citation>
    <scope>NUCLEOTIDE SEQUENCE [LARGE SCALE GENOMIC DNA]</scope>
    <source>
        <strain evidence="2 3">ATCC 4005</strain>
    </source>
</reference>
<name>A0A4R5NUQ1_LENBU</name>